<name>A0ABR2DQ00_9ROSI</name>
<feature type="compositionally biased region" description="Polar residues" evidence="1">
    <location>
        <begin position="1"/>
        <end position="16"/>
    </location>
</feature>
<organism evidence="2 3">
    <name type="scientific">Hibiscus sabdariffa</name>
    <name type="common">roselle</name>
    <dbReference type="NCBI Taxonomy" id="183260"/>
    <lineage>
        <taxon>Eukaryota</taxon>
        <taxon>Viridiplantae</taxon>
        <taxon>Streptophyta</taxon>
        <taxon>Embryophyta</taxon>
        <taxon>Tracheophyta</taxon>
        <taxon>Spermatophyta</taxon>
        <taxon>Magnoliopsida</taxon>
        <taxon>eudicotyledons</taxon>
        <taxon>Gunneridae</taxon>
        <taxon>Pentapetalae</taxon>
        <taxon>rosids</taxon>
        <taxon>malvids</taxon>
        <taxon>Malvales</taxon>
        <taxon>Malvaceae</taxon>
        <taxon>Malvoideae</taxon>
        <taxon>Hibiscus</taxon>
    </lineage>
</organism>
<dbReference type="Proteomes" id="UP001472677">
    <property type="component" value="Unassembled WGS sequence"/>
</dbReference>
<feature type="region of interest" description="Disordered" evidence="1">
    <location>
        <begin position="1"/>
        <end position="31"/>
    </location>
</feature>
<evidence type="ECO:0000313" key="3">
    <source>
        <dbReference type="Proteomes" id="UP001472677"/>
    </source>
</evidence>
<sequence>MASQGSDTSASSQRANGQAMDTDATVAPVVSISSPREDTLLPVSSSAAIASRHTGLLNAGPSQGLDELSVSPCVRSPMLSDGVVPSAVGSSSQQLGSEDCPITNAIDLPMQHSPIASVGPSTSIGDLPNSLGVYVDQINPAQHGGTP</sequence>
<protein>
    <submittedName>
        <fullName evidence="2">Uncharacterized protein</fullName>
    </submittedName>
</protein>
<feature type="region of interest" description="Disordered" evidence="1">
    <location>
        <begin position="84"/>
        <end position="105"/>
    </location>
</feature>
<keyword evidence="3" id="KW-1185">Reference proteome</keyword>
<gene>
    <name evidence="2" type="ORF">V6N12_025835</name>
</gene>
<accession>A0ABR2DQ00</accession>
<evidence type="ECO:0000313" key="2">
    <source>
        <dbReference type="EMBL" id="KAK8544979.1"/>
    </source>
</evidence>
<proteinExistence type="predicted"/>
<dbReference type="EMBL" id="JBBPBM010000023">
    <property type="protein sequence ID" value="KAK8544979.1"/>
    <property type="molecule type" value="Genomic_DNA"/>
</dbReference>
<reference evidence="2 3" key="1">
    <citation type="journal article" date="2024" name="G3 (Bethesda)">
        <title>Genome assembly of Hibiscus sabdariffa L. provides insights into metabolisms of medicinal natural products.</title>
        <authorList>
            <person name="Kim T."/>
        </authorList>
    </citation>
    <scope>NUCLEOTIDE SEQUENCE [LARGE SCALE GENOMIC DNA]</scope>
    <source>
        <strain evidence="2">TK-2024</strain>
        <tissue evidence="2">Old leaves</tissue>
    </source>
</reference>
<evidence type="ECO:0000256" key="1">
    <source>
        <dbReference type="SAM" id="MobiDB-lite"/>
    </source>
</evidence>
<comment type="caution">
    <text evidence="2">The sequence shown here is derived from an EMBL/GenBank/DDBJ whole genome shotgun (WGS) entry which is preliminary data.</text>
</comment>